<gene>
    <name evidence="2" type="ORF">I4641_06060</name>
</gene>
<accession>A0A964BPQ8</accession>
<evidence type="ECO:0000313" key="3">
    <source>
        <dbReference type="Proteomes" id="UP000729733"/>
    </source>
</evidence>
<proteinExistence type="predicted"/>
<organism evidence="2 3">
    <name type="scientific">Waterburya agarophytonicola KI4</name>
    <dbReference type="NCBI Taxonomy" id="2874699"/>
    <lineage>
        <taxon>Bacteria</taxon>
        <taxon>Bacillati</taxon>
        <taxon>Cyanobacteriota</taxon>
        <taxon>Cyanophyceae</taxon>
        <taxon>Pleurocapsales</taxon>
        <taxon>Hyellaceae</taxon>
        <taxon>Waterburya</taxon>
        <taxon>Waterburya agarophytonicola</taxon>
    </lineage>
</organism>
<keyword evidence="1" id="KW-1133">Transmembrane helix</keyword>
<keyword evidence="1" id="KW-0472">Membrane</keyword>
<feature type="transmembrane region" description="Helical" evidence="1">
    <location>
        <begin position="68"/>
        <end position="86"/>
    </location>
</feature>
<dbReference type="RefSeq" id="WP_229639579.1">
    <property type="nucleotide sequence ID" value="NZ_JADWDC010000010.1"/>
</dbReference>
<keyword evidence="1" id="KW-0812">Transmembrane</keyword>
<name>A0A964BPQ8_9CYAN</name>
<evidence type="ECO:0000313" key="2">
    <source>
        <dbReference type="EMBL" id="MCC0176541.1"/>
    </source>
</evidence>
<reference evidence="2" key="1">
    <citation type="journal article" date="2021" name="Antonie Van Leeuwenhoek">
        <title>Draft genome and description of Waterburya agarophytonicola gen. nov. sp. nov. (Pleurocapsales, Cyanobacteria): a seaweed symbiont.</title>
        <authorList>
            <person name="Bonthond G."/>
            <person name="Shalygin S."/>
            <person name="Bayer T."/>
            <person name="Weinberger F."/>
        </authorList>
    </citation>
    <scope>NUCLEOTIDE SEQUENCE</scope>
    <source>
        <strain evidence="2">KI4</strain>
    </source>
</reference>
<protein>
    <submittedName>
        <fullName evidence="2">Uncharacterized protein</fullName>
    </submittedName>
</protein>
<comment type="caution">
    <text evidence="2">The sequence shown here is derived from an EMBL/GenBank/DDBJ whole genome shotgun (WGS) entry which is preliminary data.</text>
</comment>
<dbReference type="AlphaFoldDB" id="A0A964BPQ8"/>
<dbReference type="Proteomes" id="UP000729733">
    <property type="component" value="Unassembled WGS sequence"/>
</dbReference>
<keyword evidence="3" id="KW-1185">Reference proteome</keyword>
<evidence type="ECO:0000256" key="1">
    <source>
        <dbReference type="SAM" id="Phobius"/>
    </source>
</evidence>
<dbReference type="EMBL" id="JADWDC010000010">
    <property type="protein sequence ID" value="MCC0176541.1"/>
    <property type="molecule type" value="Genomic_DNA"/>
</dbReference>
<sequence>MFSFFQDLDSKNDSIITLDTVNEKLHNKSKQSLILACFSILFLSNRDLIDTLINLLVHDATLGDQLGLGIYLALAMSALCFILGTVQKTSNLMSQRDEINNLLI</sequence>